<evidence type="ECO:0008006" key="4">
    <source>
        <dbReference type="Google" id="ProtNLM"/>
    </source>
</evidence>
<evidence type="ECO:0000256" key="1">
    <source>
        <dbReference type="SAM" id="MobiDB-lite"/>
    </source>
</evidence>
<evidence type="ECO:0000313" key="3">
    <source>
        <dbReference type="Proteomes" id="UP000275356"/>
    </source>
</evidence>
<dbReference type="Proteomes" id="UP000275356">
    <property type="component" value="Unassembled WGS sequence"/>
</dbReference>
<protein>
    <recommendedName>
        <fullName evidence="4">Scaffolding protein</fullName>
    </recommendedName>
</protein>
<sequence length="172" mass="18579">MTVEQEQQQQVDDEGQELPPEKTETDPQGGQEPDPLSELPEWAQKEIKDLRTEAASRRTKLREAQEALSKAKTPEEFEAATSELAAQIADLEDAILRRSVADEHGLPADLADLLPKGADKAQVEAAAKALARYVPSARTPLEPRGGISPGSDAVRFDPAAEVEKIRASGGVF</sequence>
<dbReference type="AlphaFoldDB" id="A0A3N2D6V6"/>
<organism evidence="2 3">
    <name type="scientific">Salana multivorans</name>
    <dbReference type="NCBI Taxonomy" id="120377"/>
    <lineage>
        <taxon>Bacteria</taxon>
        <taxon>Bacillati</taxon>
        <taxon>Actinomycetota</taxon>
        <taxon>Actinomycetes</taxon>
        <taxon>Micrococcales</taxon>
        <taxon>Beutenbergiaceae</taxon>
        <taxon>Salana</taxon>
    </lineage>
</organism>
<dbReference type="EMBL" id="RKHQ01000001">
    <property type="protein sequence ID" value="ROR95510.1"/>
    <property type="molecule type" value="Genomic_DNA"/>
</dbReference>
<reference evidence="2 3" key="1">
    <citation type="submission" date="2018-11" db="EMBL/GenBank/DDBJ databases">
        <title>Sequencing the genomes of 1000 actinobacteria strains.</title>
        <authorList>
            <person name="Klenk H.-P."/>
        </authorList>
    </citation>
    <scope>NUCLEOTIDE SEQUENCE [LARGE SCALE GENOMIC DNA]</scope>
    <source>
        <strain evidence="2 3">DSM 13521</strain>
    </source>
</reference>
<proteinExistence type="predicted"/>
<dbReference type="RefSeq" id="WP_123737822.1">
    <property type="nucleotide sequence ID" value="NZ_RKHQ01000001.1"/>
</dbReference>
<comment type="caution">
    <text evidence="2">The sequence shown here is derived from an EMBL/GenBank/DDBJ whole genome shotgun (WGS) entry which is preliminary data.</text>
</comment>
<accession>A0A3N2D6V6</accession>
<evidence type="ECO:0000313" key="2">
    <source>
        <dbReference type="EMBL" id="ROR95510.1"/>
    </source>
</evidence>
<dbReference type="OrthoDB" id="4216082at2"/>
<feature type="compositionally biased region" description="Low complexity" evidence="1">
    <location>
        <begin position="1"/>
        <end position="10"/>
    </location>
</feature>
<feature type="region of interest" description="Disordered" evidence="1">
    <location>
        <begin position="1"/>
        <end position="75"/>
    </location>
</feature>
<gene>
    <name evidence="2" type="ORF">EDD28_0066</name>
</gene>
<feature type="compositionally biased region" description="Basic and acidic residues" evidence="1">
    <location>
        <begin position="43"/>
        <end position="65"/>
    </location>
</feature>
<keyword evidence="3" id="KW-1185">Reference proteome</keyword>
<name>A0A3N2D6V6_9MICO</name>